<protein>
    <submittedName>
        <fullName evidence="2">Major sperm protein</fullName>
    </submittedName>
</protein>
<accession>A0A1I8C077</accession>
<keyword evidence="1" id="KW-1185">Reference proteome</keyword>
<dbReference type="Gene3D" id="2.60.40.10">
    <property type="entry name" value="Immunoglobulins"/>
    <property type="match status" value="1"/>
</dbReference>
<sequence length="119" mass="13146">MNDVQVTPGAITILPSGDNFVISIVNNTNFLYVFRARISNASNYTLMPSIGFAGRNTTTNINVLRHSGEPSTDRMIICFARTTTFAVNDIQMAQELLPPDDNGAFFRIVEVDATEEEDI</sequence>
<proteinExistence type="predicted"/>
<organism evidence="1 2">
    <name type="scientific">Meloidogyne hapla</name>
    <name type="common">Root-knot nematode worm</name>
    <dbReference type="NCBI Taxonomy" id="6305"/>
    <lineage>
        <taxon>Eukaryota</taxon>
        <taxon>Metazoa</taxon>
        <taxon>Ecdysozoa</taxon>
        <taxon>Nematoda</taxon>
        <taxon>Chromadorea</taxon>
        <taxon>Rhabditida</taxon>
        <taxon>Tylenchina</taxon>
        <taxon>Tylenchomorpha</taxon>
        <taxon>Tylenchoidea</taxon>
        <taxon>Meloidogynidae</taxon>
        <taxon>Meloidogyninae</taxon>
        <taxon>Meloidogyne</taxon>
    </lineage>
</organism>
<evidence type="ECO:0000313" key="1">
    <source>
        <dbReference type="Proteomes" id="UP000095281"/>
    </source>
</evidence>
<dbReference type="WBParaSite" id="MhA1_Contig824.frz3.gene4">
    <property type="protein sequence ID" value="MhA1_Contig824.frz3.gene4"/>
    <property type="gene ID" value="MhA1_Contig824.frz3.gene4"/>
</dbReference>
<dbReference type="SUPFAM" id="SSF49354">
    <property type="entry name" value="PapD-like"/>
    <property type="match status" value="1"/>
</dbReference>
<dbReference type="InterPro" id="IPR008962">
    <property type="entry name" value="PapD-like_sf"/>
</dbReference>
<evidence type="ECO:0000313" key="2">
    <source>
        <dbReference type="WBParaSite" id="MhA1_Contig824.frz3.gene4"/>
    </source>
</evidence>
<reference evidence="2" key="1">
    <citation type="submission" date="2016-11" db="UniProtKB">
        <authorList>
            <consortium name="WormBaseParasite"/>
        </authorList>
    </citation>
    <scope>IDENTIFICATION</scope>
</reference>
<name>A0A1I8C077_MELHA</name>
<dbReference type="Proteomes" id="UP000095281">
    <property type="component" value="Unplaced"/>
</dbReference>
<dbReference type="AlphaFoldDB" id="A0A1I8C077"/>
<dbReference type="InterPro" id="IPR013783">
    <property type="entry name" value="Ig-like_fold"/>
</dbReference>